<dbReference type="PANTHER" id="PTHR24126">
    <property type="entry name" value="ANKYRIN REPEAT, PH AND SEC7 DOMAIN CONTAINING PROTEIN SECG-RELATED"/>
    <property type="match status" value="1"/>
</dbReference>
<keyword evidence="4" id="KW-0812">Transmembrane</keyword>
<dbReference type="PROSITE" id="PS50088">
    <property type="entry name" value="ANK_REPEAT"/>
    <property type="match status" value="1"/>
</dbReference>
<dbReference type="Pfam" id="PF12796">
    <property type="entry name" value="Ank_2"/>
    <property type="match status" value="1"/>
</dbReference>
<evidence type="ECO:0000256" key="1">
    <source>
        <dbReference type="ARBA" id="ARBA00022737"/>
    </source>
</evidence>
<proteinExistence type="predicted"/>
<feature type="transmembrane region" description="Helical" evidence="4">
    <location>
        <begin position="21"/>
        <end position="39"/>
    </location>
</feature>
<evidence type="ECO:0000313" key="5">
    <source>
        <dbReference type="EMBL" id="OGM04494.1"/>
    </source>
</evidence>
<dbReference type="PANTHER" id="PTHR24126:SF14">
    <property type="entry name" value="ANK_REP_REGION DOMAIN-CONTAINING PROTEIN"/>
    <property type="match status" value="1"/>
</dbReference>
<dbReference type="STRING" id="1817813.A2008_08210"/>
<evidence type="ECO:0000256" key="2">
    <source>
        <dbReference type="ARBA" id="ARBA00023043"/>
    </source>
</evidence>
<evidence type="ECO:0000256" key="4">
    <source>
        <dbReference type="SAM" id="Phobius"/>
    </source>
</evidence>
<dbReference type="InterPro" id="IPR002110">
    <property type="entry name" value="Ankyrin_rpt"/>
</dbReference>
<sequence length="261" mass="28362">MSKKISFIYGTAVPPLSSVKSIVLTILATLAISVIYIPASFTAPQIFTNNAAAAEDTLPGGSKISSSDKDAFISAVNKGDLNEVKKFVENGVDVNTKFVQITMDLSGANDYTAVMAAASKGHFEILTYLLEKGADIAALDSKGRSAWDYAEAYGHKKNLDILKAKGAGPSPDTKKIVAEIRAIKCKKEMDHIYMALELYDMEGGLTPTVTINELVKNKYIKQTSRCLQNPDEDYMIVISGSANKLQYDVKCKTHGSYKELK</sequence>
<dbReference type="EMBL" id="MGFH01000142">
    <property type="protein sequence ID" value="OGM04494.1"/>
    <property type="molecule type" value="Genomic_DNA"/>
</dbReference>
<gene>
    <name evidence="5" type="ORF">A2008_08210</name>
</gene>
<keyword evidence="4" id="KW-0472">Membrane</keyword>
<dbReference type="SUPFAM" id="SSF48403">
    <property type="entry name" value="Ankyrin repeat"/>
    <property type="match status" value="1"/>
</dbReference>
<protein>
    <submittedName>
        <fullName evidence="5">Uncharacterized protein</fullName>
    </submittedName>
</protein>
<comment type="caution">
    <text evidence="5">The sequence shown here is derived from an EMBL/GenBank/DDBJ whole genome shotgun (WGS) entry which is preliminary data.</text>
</comment>
<keyword evidence="4" id="KW-1133">Transmembrane helix</keyword>
<accession>A0A1F7WNR7</accession>
<dbReference type="Gene3D" id="1.25.40.20">
    <property type="entry name" value="Ankyrin repeat-containing domain"/>
    <property type="match status" value="1"/>
</dbReference>
<keyword evidence="1" id="KW-0677">Repeat</keyword>
<dbReference type="SMART" id="SM00248">
    <property type="entry name" value="ANK"/>
    <property type="match status" value="3"/>
</dbReference>
<name>A0A1F7WNR7_9BACT</name>
<evidence type="ECO:0000313" key="6">
    <source>
        <dbReference type="Proteomes" id="UP000178735"/>
    </source>
</evidence>
<dbReference type="InterPro" id="IPR036770">
    <property type="entry name" value="Ankyrin_rpt-contain_sf"/>
</dbReference>
<keyword evidence="2 3" id="KW-0040">ANK repeat</keyword>
<dbReference type="AlphaFoldDB" id="A0A1F7WNR7"/>
<reference evidence="5 6" key="1">
    <citation type="journal article" date="2016" name="Nat. Commun.">
        <title>Thousands of microbial genomes shed light on interconnected biogeochemical processes in an aquifer system.</title>
        <authorList>
            <person name="Anantharaman K."/>
            <person name="Brown C.T."/>
            <person name="Hug L.A."/>
            <person name="Sharon I."/>
            <person name="Castelle C.J."/>
            <person name="Probst A.J."/>
            <person name="Thomas B.C."/>
            <person name="Singh A."/>
            <person name="Wilkins M.J."/>
            <person name="Karaoz U."/>
            <person name="Brodie E.L."/>
            <person name="Williams K.H."/>
            <person name="Hubbard S.S."/>
            <person name="Banfield J.F."/>
        </authorList>
    </citation>
    <scope>NUCLEOTIDE SEQUENCE [LARGE SCALE GENOMIC DNA]</scope>
</reference>
<dbReference type="Proteomes" id="UP000178735">
    <property type="component" value="Unassembled WGS sequence"/>
</dbReference>
<dbReference type="PROSITE" id="PS50297">
    <property type="entry name" value="ANK_REP_REGION"/>
    <property type="match status" value="1"/>
</dbReference>
<feature type="repeat" description="ANK" evidence="3">
    <location>
        <begin position="109"/>
        <end position="141"/>
    </location>
</feature>
<evidence type="ECO:0000256" key="3">
    <source>
        <dbReference type="PROSITE-ProRule" id="PRU00023"/>
    </source>
</evidence>
<organism evidence="5 6">
    <name type="scientific">Candidatus Wallbacteria bacterium GWC2_49_35</name>
    <dbReference type="NCBI Taxonomy" id="1817813"/>
    <lineage>
        <taxon>Bacteria</taxon>
        <taxon>Candidatus Walliibacteriota</taxon>
    </lineage>
</organism>